<dbReference type="Proteomes" id="UP000315400">
    <property type="component" value="Unassembled WGS sequence"/>
</dbReference>
<accession>A0A540VRY7</accession>
<evidence type="ECO:0000313" key="4">
    <source>
        <dbReference type="Proteomes" id="UP000315400"/>
    </source>
</evidence>
<evidence type="ECO:0000256" key="1">
    <source>
        <dbReference type="SAM" id="MobiDB-lite"/>
    </source>
</evidence>
<feature type="region of interest" description="Disordered" evidence="1">
    <location>
        <begin position="145"/>
        <end position="201"/>
    </location>
</feature>
<proteinExistence type="predicted"/>
<evidence type="ECO:0000313" key="3">
    <source>
        <dbReference type="EMBL" id="TQE99502.1"/>
    </source>
</evidence>
<gene>
    <name evidence="3" type="ORF">FKY71_08325</name>
</gene>
<name>A0A540VRY7_9GAMM</name>
<organism evidence="3 4">
    <name type="scientific">Spiribacter salinus</name>
    <dbReference type="NCBI Taxonomy" id="1335746"/>
    <lineage>
        <taxon>Bacteria</taxon>
        <taxon>Pseudomonadati</taxon>
        <taxon>Pseudomonadota</taxon>
        <taxon>Gammaproteobacteria</taxon>
        <taxon>Chromatiales</taxon>
        <taxon>Ectothiorhodospiraceae</taxon>
        <taxon>Spiribacter</taxon>
    </lineage>
</organism>
<feature type="domain" description="Dit-like phage tail protein N-terminal" evidence="2">
    <location>
        <begin position="27"/>
        <end position="148"/>
    </location>
</feature>
<dbReference type="InterPro" id="IPR048494">
    <property type="entry name" value="Dit-like_N"/>
</dbReference>
<dbReference type="AlphaFoldDB" id="A0A540VRY7"/>
<comment type="caution">
    <text evidence="3">The sequence shown here is derived from an EMBL/GenBank/DDBJ whole genome shotgun (WGS) entry which is preliminary data.</text>
</comment>
<protein>
    <recommendedName>
        <fullName evidence="2">Dit-like phage tail protein N-terminal domain-containing protein</fullName>
    </recommendedName>
</protein>
<dbReference type="Pfam" id="PF21821">
    <property type="entry name" value="Dit_like"/>
    <property type="match status" value="1"/>
</dbReference>
<reference evidence="3 4" key="1">
    <citation type="submission" date="2019-06" db="EMBL/GenBank/DDBJ databases">
        <title>Metagenome assembled Genome of Spiribacter salinus SL48-SHIP from the microbial mat of Salt Lake 48 (Novosibirsk region, Russia).</title>
        <authorList>
            <person name="Shipova A."/>
            <person name="Rozanov A.S."/>
            <person name="Bryanskaya A.V."/>
            <person name="Peltek S.E."/>
        </authorList>
    </citation>
    <scope>NUCLEOTIDE SEQUENCE [LARGE SCALE GENOMIC DNA]</scope>
    <source>
        <strain evidence="3">SL48-SHIP-2</strain>
    </source>
</reference>
<evidence type="ECO:0000259" key="2">
    <source>
        <dbReference type="Pfam" id="PF21821"/>
    </source>
</evidence>
<dbReference type="EMBL" id="VIFK01000057">
    <property type="protein sequence ID" value="TQE99502.1"/>
    <property type="molecule type" value="Genomic_DNA"/>
</dbReference>
<sequence length="212" mass="22689">MSIINFLFGTRSSGGFIVFGLVVFNADLTIDEQHERVATPTDHPVETGSTISDHVILSPERVTLQGFVTDTPVGGGFLASFPGRVQAAFTVLDLAWRLRQPVVVITGRKTYTNMIITRLSLPRNSPASMRFTVELQNIKVVSTAESDLPEAEAGTGTPSTNPADVQGGEGSPTADLASPELDAGRQTVEEPAEASRVRKETQSVASQFADLF</sequence>